<feature type="domain" description="HAMP" evidence="13">
    <location>
        <begin position="183"/>
        <end position="236"/>
    </location>
</feature>
<dbReference type="InterPro" id="IPR004358">
    <property type="entry name" value="Sig_transdc_His_kin-like_C"/>
</dbReference>
<dbReference type="Gene3D" id="3.30.565.10">
    <property type="entry name" value="Histidine kinase-like ATPase, C-terminal domain"/>
    <property type="match status" value="1"/>
</dbReference>
<dbReference type="SUPFAM" id="SSF47384">
    <property type="entry name" value="Homodimeric domain of signal transducing histidine kinase"/>
    <property type="match status" value="1"/>
</dbReference>
<dbReference type="Pfam" id="PF02518">
    <property type="entry name" value="HATPase_c"/>
    <property type="match status" value="1"/>
</dbReference>
<dbReference type="CDD" id="cd00082">
    <property type="entry name" value="HisKA"/>
    <property type="match status" value="1"/>
</dbReference>
<evidence type="ECO:0000256" key="6">
    <source>
        <dbReference type="ARBA" id="ARBA00022692"/>
    </source>
</evidence>
<evidence type="ECO:0000256" key="2">
    <source>
        <dbReference type="ARBA" id="ARBA00004370"/>
    </source>
</evidence>
<evidence type="ECO:0000256" key="4">
    <source>
        <dbReference type="ARBA" id="ARBA00022553"/>
    </source>
</evidence>
<feature type="domain" description="Histidine kinase" evidence="12">
    <location>
        <begin position="244"/>
        <end position="453"/>
    </location>
</feature>
<evidence type="ECO:0000256" key="3">
    <source>
        <dbReference type="ARBA" id="ARBA00012438"/>
    </source>
</evidence>
<dbReference type="InterPro" id="IPR003660">
    <property type="entry name" value="HAMP_dom"/>
</dbReference>
<dbReference type="EMBL" id="NEVV01000007">
    <property type="protein sequence ID" value="OZI70218.1"/>
    <property type="molecule type" value="Genomic_DNA"/>
</dbReference>
<keyword evidence="8 11" id="KW-1133">Transmembrane helix</keyword>
<dbReference type="SUPFAM" id="SSF55874">
    <property type="entry name" value="ATPase domain of HSP90 chaperone/DNA topoisomerase II/histidine kinase"/>
    <property type="match status" value="1"/>
</dbReference>
<evidence type="ECO:0000313" key="15">
    <source>
        <dbReference type="Proteomes" id="UP000216524"/>
    </source>
</evidence>
<keyword evidence="9" id="KW-0902">Two-component regulatory system</keyword>
<dbReference type="Gene3D" id="6.10.340.10">
    <property type="match status" value="1"/>
</dbReference>
<evidence type="ECO:0000259" key="13">
    <source>
        <dbReference type="PROSITE" id="PS50885"/>
    </source>
</evidence>
<dbReference type="Pfam" id="PF00672">
    <property type="entry name" value="HAMP"/>
    <property type="match status" value="1"/>
</dbReference>
<evidence type="ECO:0000256" key="8">
    <source>
        <dbReference type="ARBA" id="ARBA00022989"/>
    </source>
</evidence>
<evidence type="ECO:0000259" key="12">
    <source>
        <dbReference type="PROSITE" id="PS50109"/>
    </source>
</evidence>
<keyword evidence="10 11" id="KW-0472">Membrane</keyword>
<dbReference type="InterPro" id="IPR005467">
    <property type="entry name" value="His_kinase_dom"/>
</dbReference>
<dbReference type="SMART" id="SM00388">
    <property type="entry name" value="HisKA"/>
    <property type="match status" value="1"/>
</dbReference>
<dbReference type="SMART" id="SM00387">
    <property type="entry name" value="HATPase_c"/>
    <property type="match status" value="1"/>
</dbReference>
<dbReference type="SMART" id="SM00304">
    <property type="entry name" value="HAMP"/>
    <property type="match status" value="1"/>
</dbReference>
<protein>
    <recommendedName>
        <fullName evidence="3">histidine kinase</fullName>
        <ecNumber evidence="3">2.7.13.3</ecNumber>
    </recommendedName>
</protein>
<evidence type="ECO:0000313" key="14">
    <source>
        <dbReference type="EMBL" id="OZI70218.1"/>
    </source>
</evidence>
<dbReference type="InterPro" id="IPR050428">
    <property type="entry name" value="TCS_sensor_his_kinase"/>
</dbReference>
<name>A0ABX4F7J2_9BORD</name>
<dbReference type="PRINTS" id="PR00344">
    <property type="entry name" value="BCTRLSENSOR"/>
</dbReference>
<feature type="transmembrane region" description="Helical" evidence="11">
    <location>
        <begin position="158"/>
        <end position="181"/>
    </location>
</feature>
<proteinExistence type="predicted"/>
<comment type="caution">
    <text evidence="14">The sequence shown here is derived from an EMBL/GenBank/DDBJ whole genome shotgun (WGS) entry which is preliminary data.</text>
</comment>
<keyword evidence="5" id="KW-0808">Transferase</keyword>
<evidence type="ECO:0000256" key="1">
    <source>
        <dbReference type="ARBA" id="ARBA00000085"/>
    </source>
</evidence>
<dbReference type="PANTHER" id="PTHR45436:SF8">
    <property type="entry name" value="HISTIDINE KINASE"/>
    <property type="match status" value="1"/>
</dbReference>
<dbReference type="Pfam" id="PF00512">
    <property type="entry name" value="HisKA"/>
    <property type="match status" value="1"/>
</dbReference>
<dbReference type="PROSITE" id="PS50109">
    <property type="entry name" value="HIS_KIN"/>
    <property type="match status" value="1"/>
</dbReference>
<dbReference type="InterPro" id="IPR003594">
    <property type="entry name" value="HATPase_dom"/>
</dbReference>
<dbReference type="EC" id="2.7.13.3" evidence="3"/>
<dbReference type="CDD" id="cd06225">
    <property type="entry name" value="HAMP"/>
    <property type="match status" value="1"/>
</dbReference>
<dbReference type="InterPro" id="IPR036097">
    <property type="entry name" value="HisK_dim/P_sf"/>
</dbReference>
<keyword evidence="15" id="KW-1185">Reference proteome</keyword>
<evidence type="ECO:0000256" key="11">
    <source>
        <dbReference type="SAM" id="Phobius"/>
    </source>
</evidence>
<evidence type="ECO:0000256" key="5">
    <source>
        <dbReference type="ARBA" id="ARBA00022679"/>
    </source>
</evidence>
<dbReference type="Gene3D" id="1.10.287.130">
    <property type="match status" value="1"/>
</dbReference>
<dbReference type="Proteomes" id="UP000216524">
    <property type="component" value="Unassembled WGS sequence"/>
</dbReference>
<sequence>MICFLRRLWNSISFRLTLNYGLLAILTTLILSAFIYTQFIGALRTEYTRQITSTAQRLEVAYEEGGRNALAAAIELTLSDRIDADREIYLLLDEHGGKIAGNLDASLPLSSTRPDVYEADVIHDGMPTRGHLKVLTLAGGETLVVGHDSSEIGDITSLIGQATATAILLAVLLVLLGTYIFRRELAHRVSHIRQTTQLIGAGQLSKRISAPTGEDEFTLLNRDVNAMLDRIELLMKSARHISDTIAHNLRTPLTRIIGALRAAQRPGVSMTDVLEANQHAIESIERLNVLLEKLLQIAEMEAGIQRRSFKPCELDVIVADVMEMYETLAEEKGVALLRTKLDNVTLHGDANLLASALANLIDNAVKFAASRVVVDVARRGHTALVTITDDGAGLDPAEYEHLGKHFYRSDPSSEGHGLGLTSVKSIVGLHVGALEFSDARPGLRVAVSLPLDPKFKP</sequence>
<dbReference type="InterPro" id="IPR003661">
    <property type="entry name" value="HisK_dim/P_dom"/>
</dbReference>
<feature type="transmembrane region" description="Helical" evidence="11">
    <location>
        <begin position="20"/>
        <end position="39"/>
    </location>
</feature>
<comment type="subcellular location">
    <subcellularLocation>
        <location evidence="2">Membrane</location>
    </subcellularLocation>
</comment>
<reference evidence="14 15" key="1">
    <citation type="submission" date="2017-05" db="EMBL/GenBank/DDBJ databases">
        <title>Complete and WGS of Bordetella genogroups.</title>
        <authorList>
            <person name="Spilker T."/>
            <person name="Lipuma J."/>
        </authorList>
    </citation>
    <scope>NUCLEOTIDE SEQUENCE [LARGE SCALE GENOMIC DNA]</scope>
    <source>
        <strain evidence="14 15">AU3139</strain>
    </source>
</reference>
<dbReference type="GO" id="GO:0016301">
    <property type="term" value="F:kinase activity"/>
    <property type="evidence" value="ECO:0007669"/>
    <property type="project" value="UniProtKB-KW"/>
</dbReference>
<evidence type="ECO:0000256" key="7">
    <source>
        <dbReference type="ARBA" id="ARBA00022777"/>
    </source>
</evidence>
<dbReference type="PROSITE" id="PS50885">
    <property type="entry name" value="HAMP"/>
    <property type="match status" value="1"/>
</dbReference>
<comment type="catalytic activity">
    <reaction evidence="1">
        <text>ATP + protein L-histidine = ADP + protein N-phospho-L-histidine.</text>
        <dbReference type="EC" id="2.7.13.3"/>
    </reaction>
</comment>
<dbReference type="InterPro" id="IPR036890">
    <property type="entry name" value="HATPase_C_sf"/>
</dbReference>
<dbReference type="RefSeq" id="WP_094830311.1">
    <property type="nucleotide sequence ID" value="NZ_NEVV01000007.1"/>
</dbReference>
<keyword evidence="6 11" id="KW-0812">Transmembrane</keyword>
<evidence type="ECO:0000256" key="10">
    <source>
        <dbReference type="ARBA" id="ARBA00023136"/>
    </source>
</evidence>
<organism evidence="14 15">
    <name type="scientific">Bordetella genomosp. 6</name>
    <dbReference type="NCBI Taxonomy" id="463024"/>
    <lineage>
        <taxon>Bacteria</taxon>
        <taxon>Pseudomonadati</taxon>
        <taxon>Pseudomonadota</taxon>
        <taxon>Betaproteobacteria</taxon>
        <taxon>Burkholderiales</taxon>
        <taxon>Alcaligenaceae</taxon>
        <taxon>Bordetella</taxon>
    </lineage>
</organism>
<keyword evidence="7 14" id="KW-0418">Kinase</keyword>
<keyword evidence="4" id="KW-0597">Phosphoprotein</keyword>
<accession>A0ABX4F7J2</accession>
<dbReference type="PANTHER" id="PTHR45436">
    <property type="entry name" value="SENSOR HISTIDINE KINASE YKOH"/>
    <property type="match status" value="1"/>
</dbReference>
<gene>
    <name evidence="14" type="ORF">CAL23_21830</name>
</gene>
<evidence type="ECO:0000256" key="9">
    <source>
        <dbReference type="ARBA" id="ARBA00023012"/>
    </source>
</evidence>